<feature type="repeat" description="PPR" evidence="3">
    <location>
        <begin position="417"/>
        <end position="451"/>
    </location>
</feature>
<dbReference type="PROSITE" id="PS51375">
    <property type="entry name" value="PPR"/>
    <property type="match status" value="6"/>
</dbReference>
<accession>A0A2U1LEK6</accession>
<evidence type="ECO:0000313" key="5">
    <source>
        <dbReference type="EMBL" id="PWA47441.1"/>
    </source>
</evidence>
<evidence type="ECO:0000259" key="4">
    <source>
        <dbReference type="Pfam" id="PF14432"/>
    </source>
</evidence>
<keyword evidence="2" id="KW-0677">Repeat</keyword>
<feature type="repeat" description="PPR" evidence="3">
    <location>
        <begin position="316"/>
        <end position="350"/>
    </location>
</feature>
<name>A0A2U1LEK6_ARTAN</name>
<feature type="repeat" description="PPR" evidence="3">
    <location>
        <begin position="386"/>
        <end position="416"/>
    </location>
</feature>
<dbReference type="GO" id="GO:0003723">
    <property type="term" value="F:RNA binding"/>
    <property type="evidence" value="ECO:0007669"/>
    <property type="project" value="InterPro"/>
</dbReference>
<feature type="repeat" description="PPR" evidence="3">
    <location>
        <begin position="222"/>
        <end position="256"/>
    </location>
</feature>
<organism evidence="5 6">
    <name type="scientific">Artemisia annua</name>
    <name type="common">Sweet wormwood</name>
    <dbReference type="NCBI Taxonomy" id="35608"/>
    <lineage>
        <taxon>Eukaryota</taxon>
        <taxon>Viridiplantae</taxon>
        <taxon>Streptophyta</taxon>
        <taxon>Embryophyta</taxon>
        <taxon>Tracheophyta</taxon>
        <taxon>Spermatophyta</taxon>
        <taxon>Magnoliopsida</taxon>
        <taxon>eudicotyledons</taxon>
        <taxon>Gunneridae</taxon>
        <taxon>Pentapetalae</taxon>
        <taxon>asterids</taxon>
        <taxon>campanulids</taxon>
        <taxon>Asterales</taxon>
        <taxon>Asteraceae</taxon>
        <taxon>Asteroideae</taxon>
        <taxon>Anthemideae</taxon>
        <taxon>Artemisiinae</taxon>
        <taxon>Artemisia</taxon>
    </lineage>
</organism>
<evidence type="ECO:0000256" key="3">
    <source>
        <dbReference type="PROSITE-ProRule" id="PRU00708"/>
    </source>
</evidence>
<dbReference type="Pfam" id="PF20431">
    <property type="entry name" value="E_motif"/>
    <property type="match status" value="1"/>
</dbReference>
<evidence type="ECO:0000256" key="1">
    <source>
        <dbReference type="ARBA" id="ARBA00006643"/>
    </source>
</evidence>
<dbReference type="OrthoDB" id="185373at2759"/>
<gene>
    <name evidence="5" type="ORF">CTI12_AA451540</name>
</gene>
<dbReference type="Pfam" id="PF20430">
    <property type="entry name" value="Eplus_motif"/>
    <property type="match status" value="1"/>
</dbReference>
<dbReference type="InterPro" id="IPR046849">
    <property type="entry name" value="E2_motif"/>
</dbReference>
<dbReference type="InterPro" id="IPR032867">
    <property type="entry name" value="DYW_dom"/>
</dbReference>
<evidence type="ECO:0000256" key="2">
    <source>
        <dbReference type="ARBA" id="ARBA00022737"/>
    </source>
</evidence>
<dbReference type="InterPro" id="IPR046848">
    <property type="entry name" value="E_motif"/>
</dbReference>
<protein>
    <submittedName>
        <fullName evidence="5">Tetratricopeptide-like helical domain, DYW domain protein</fullName>
    </submittedName>
</protein>
<dbReference type="SUPFAM" id="SSF48452">
    <property type="entry name" value="TPR-like"/>
    <property type="match status" value="1"/>
</dbReference>
<dbReference type="Pfam" id="PF14432">
    <property type="entry name" value="DYW_deaminase"/>
    <property type="match status" value="1"/>
</dbReference>
<dbReference type="Pfam" id="PF13041">
    <property type="entry name" value="PPR_2"/>
    <property type="match status" value="2"/>
</dbReference>
<dbReference type="GO" id="GO:0009451">
    <property type="term" value="P:RNA modification"/>
    <property type="evidence" value="ECO:0007669"/>
    <property type="project" value="InterPro"/>
</dbReference>
<dbReference type="PANTHER" id="PTHR47926">
    <property type="entry name" value="PENTATRICOPEPTIDE REPEAT-CONTAINING PROTEIN"/>
    <property type="match status" value="1"/>
</dbReference>
<dbReference type="NCBIfam" id="TIGR00756">
    <property type="entry name" value="PPR"/>
    <property type="match status" value="9"/>
</dbReference>
<feature type="repeat" description="PPR" evidence="3">
    <location>
        <begin position="53"/>
        <end position="87"/>
    </location>
</feature>
<dbReference type="PANTHER" id="PTHR47926:SF430">
    <property type="entry name" value="PENTATRICOPEPTIDE REPEAT-CONTAINING PROTEIN"/>
    <property type="match status" value="1"/>
</dbReference>
<dbReference type="FunFam" id="1.25.40.10:FF:000393">
    <property type="entry name" value="Pentatricopeptide repeat-containing protein At1g20230"/>
    <property type="match status" value="1"/>
</dbReference>
<reference evidence="5 6" key="1">
    <citation type="journal article" date="2018" name="Mol. Plant">
        <title>The genome of Artemisia annua provides insight into the evolution of Asteraceae family and artemisinin biosynthesis.</title>
        <authorList>
            <person name="Shen Q."/>
            <person name="Zhang L."/>
            <person name="Liao Z."/>
            <person name="Wang S."/>
            <person name="Yan T."/>
            <person name="Shi P."/>
            <person name="Liu M."/>
            <person name="Fu X."/>
            <person name="Pan Q."/>
            <person name="Wang Y."/>
            <person name="Lv Z."/>
            <person name="Lu X."/>
            <person name="Zhang F."/>
            <person name="Jiang W."/>
            <person name="Ma Y."/>
            <person name="Chen M."/>
            <person name="Hao X."/>
            <person name="Li L."/>
            <person name="Tang Y."/>
            <person name="Lv G."/>
            <person name="Zhou Y."/>
            <person name="Sun X."/>
            <person name="Brodelius P.E."/>
            <person name="Rose J.K.C."/>
            <person name="Tang K."/>
        </authorList>
    </citation>
    <scope>NUCLEOTIDE SEQUENCE [LARGE SCALE GENOMIC DNA]</scope>
    <source>
        <strain evidence="6">cv. Huhao1</strain>
        <tissue evidence="5">Leaf</tissue>
    </source>
</reference>
<dbReference type="Proteomes" id="UP000245207">
    <property type="component" value="Unassembled WGS sequence"/>
</dbReference>
<dbReference type="FunFam" id="1.25.40.10:FF:000231">
    <property type="entry name" value="Pentatricopeptide repeat-containing protein chloroplastic"/>
    <property type="match status" value="1"/>
</dbReference>
<feature type="domain" description="DYW" evidence="4">
    <location>
        <begin position="561"/>
        <end position="599"/>
    </location>
</feature>
<dbReference type="Pfam" id="PF12854">
    <property type="entry name" value="PPR_1"/>
    <property type="match status" value="1"/>
</dbReference>
<comment type="similarity">
    <text evidence="1">Belongs to the PPR family. PCMP-H subfamily.</text>
</comment>
<dbReference type="InterPro" id="IPR011990">
    <property type="entry name" value="TPR-like_helical_dom_sf"/>
</dbReference>
<dbReference type="Pfam" id="PF01535">
    <property type="entry name" value="PPR"/>
    <property type="match status" value="7"/>
</dbReference>
<proteinExistence type="inferred from homology"/>
<comment type="caution">
    <text evidence="5">The sequence shown here is derived from an EMBL/GenBank/DDBJ whole genome shotgun (WGS) entry which is preliminary data.</text>
</comment>
<dbReference type="Gene3D" id="1.25.40.10">
    <property type="entry name" value="Tetratricopeptide repeat domain"/>
    <property type="match status" value="5"/>
</dbReference>
<keyword evidence="6" id="KW-1185">Reference proteome</keyword>
<feature type="repeat" description="PPR" evidence="3">
    <location>
        <begin position="284"/>
        <end position="314"/>
    </location>
</feature>
<dbReference type="GO" id="GO:0008270">
    <property type="term" value="F:zinc ion binding"/>
    <property type="evidence" value="ECO:0007669"/>
    <property type="project" value="InterPro"/>
</dbReference>
<dbReference type="InterPro" id="IPR002885">
    <property type="entry name" value="PPR_rpt"/>
</dbReference>
<sequence length="627" mass="70012">MGNRKLGELSHSAIIKSGYNHDTLLQTGLVDFYAKIGDLKFARKVFDEMSQKDIVACNVMISVLGKNGFVEDARGLFDSMVEKDSYSWNSMVSCYFKMGDVESARFLFDRNPVKNEVSWNVLIDGYSKLGYLSNADNFRDFVSLYNEMRWSGVCPSESVLSLIVQCCAGFCATGLGKALHCEIFKWNFGYDVVLQTGLLDFYAKVGDLSSAKRVYDEMPCKDVVANNAMISALSKNGLIKEAQSLFESMTEKNSATWNSMITCYSKMGDIHTARFIFDSSPSKDVVSWNAMIDGYCKAGQLYYAEELFNNIGYMRNSVTWNTMITGFVQCKEFQRALHLFDNMQAERVKPTEVTMVSLLSACAHLGALDMGEWIHSYIKKNKLKIDVILGNALIDMYCKCGKISSALDVFHKLQVKNIYCWNSIIMGLAMHGYGNEAINYFHNMIKEGVHPDGVNFVGLLCACSHSGLISEGYSTVIGIRPHDGGNYVFLSNLYASLGRWKDVDKCRKLLIESGVRKEPGLSSVEVDNVVHEFVAGDSSHPQFSQINAFLVDIGKKLKDAGYEADTGSVLHDIDDEDKEGSVSYHSERIAVAFGLMSIPLAYFLHYGSVTHEAFPVKEHTKRVDVIN</sequence>
<dbReference type="AlphaFoldDB" id="A0A2U1LEK6"/>
<dbReference type="InterPro" id="IPR046960">
    <property type="entry name" value="PPR_At4g14850-like_plant"/>
</dbReference>
<evidence type="ECO:0000313" key="6">
    <source>
        <dbReference type="Proteomes" id="UP000245207"/>
    </source>
</evidence>
<dbReference type="EMBL" id="PKPP01009805">
    <property type="protein sequence ID" value="PWA47441.1"/>
    <property type="molecule type" value="Genomic_DNA"/>
</dbReference>